<keyword evidence="1" id="KW-0808">Transferase</keyword>
<name>A0A7W0HPG1_9ACTN</name>
<dbReference type="Pfam" id="PF13581">
    <property type="entry name" value="HATPase_c_2"/>
    <property type="match status" value="1"/>
</dbReference>
<dbReference type="RefSeq" id="WP_181609512.1">
    <property type="nucleotide sequence ID" value="NZ_BAABAM010000006.1"/>
</dbReference>
<feature type="domain" description="Histidine kinase/HSP90-like ATPase" evidence="2">
    <location>
        <begin position="18"/>
        <end position="134"/>
    </location>
</feature>
<dbReference type="Proteomes" id="UP000530928">
    <property type="component" value="Unassembled WGS sequence"/>
</dbReference>
<sequence>MKLGPGAEPLGLVSAGVTLAQLTDVRELAAATAYQLGMRADAVPDVLIAINEIATNAVTHGRAPARVRIWRESSDLVVEVRDAGHWPGAARAELPSDLPPETVPGGRGLWIARAVARTLAVDTDRSGTRVTLRFALN</sequence>
<dbReference type="GO" id="GO:0004674">
    <property type="term" value="F:protein serine/threonine kinase activity"/>
    <property type="evidence" value="ECO:0007669"/>
    <property type="project" value="UniProtKB-KW"/>
</dbReference>
<dbReference type="InterPro" id="IPR036890">
    <property type="entry name" value="HATPase_C_sf"/>
</dbReference>
<dbReference type="InterPro" id="IPR003594">
    <property type="entry name" value="HATPase_dom"/>
</dbReference>
<dbReference type="PANTHER" id="PTHR35526">
    <property type="entry name" value="ANTI-SIGMA-F FACTOR RSBW-RELATED"/>
    <property type="match status" value="1"/>
</dbReference>
<protein>
    <submittedName>
        <fullName evidence="3">Anti-sigma regulatory factor (Ser/Thr protein kinase)</fullName>
    </submittedName>
</protein>
<accession>A0A7W0HPG1</accession>
<reference evidence="3 4" key="1">
    <citation type="submission" date="2020-07" db="EMBL/GenBank/DDBJ databases">
        <title>Genomic Encyclopedia of Type Strains, Phase IV (KMG-IV): sequencing the most valuable type-strain genomes for metagenomic binning, comparative biology and taxonomic classification.</title>
        <authorList>
            <person name="Goeker M."/>
        </authorList>
    </citation>
    <scope>NUCLEOTIDE SEQUENCE [LARGE SCALE GENOMIC DNA]</scope>
    <source>
        <strain evidence="3 4">DSM 45533</strain>
    </source>
</reference>
<dbReference type="AlphaFoldDB" id="A0A7W0HPG1"/>
<dbReference type="EMBL" id="JACDUR010000002">
    <property type="protein sequence ID" value="MBA2890722.1"/>
    <property type="molecule type" value="Genomic_DNA"/>
</dbReference>
<evidence type="ECO:0000259" key="2">
    <source>
        <dbReference type="Pfam" id="PF13581"/>
    </source>
</evidence>
<dbReference type="PANTHER" id="PTHR35526:SF3">
    <property type="entry name" value="ANTI-SIGMA-F FACTOR RSBW"/>
    <property type="match status" value="1"/>
</dbReference>
<dbReference type="Gene3D" id="3.30.565.10">
    <property type="entry name" value="Histidine kinase-like ATPase, C-terminal domain"/>
    <property type="match status" value="1"/>
</dbReference>
<dbReference type="SUPFAM" id="SSF55874">
    <property type="entry name" value="ATPase domain of HSP90 chaperone/DNA topoisomerase II/histidine kinase"/>
    <property type="match status" value="1"/>
</dbReference>
<organism evidence="3 4">
    <name type="scientific">Nonomuraea soli</name>
    <dbReference type="NCBI Taxonomy" id="1032476"/>
    <lineage>
        <taxon>Bacteria</taxon>
        <taxon>Bacillati</taxon>
        <taxon>Actinomycetota</taxon>
        <taxon>Actinomycetes</taxon>
        <taxon>Streptosporangiales</taxon>
        <taxon>Streptosporangiaceae</taxon>
        <taxon>Nonomuraea</taxon>
    </lineage>
</organism>
<gene>
    <name evidence="3" type="ORF">HNR30_002063</name>
</gene>
<keyword evidence="1" id="KW-0723">Serine/threonine-protein kinase</keyword>
<proteinExistence type="predicted"/>
<evidence type="ECO:0000256" key="1">
    <source>
        <dbReference type="ARBA" id="ARBA00022527"/>
    </source>
</evidence>
<keyword evidence="1" id="KW-0418">Kinase</keyword>
<keyword evidence="4" id="KW-1185">Reference proteome</keyword>
<dbReference type="InterPro" id="IPR050267">
    <property type="entry name" value="Anti-sigma-factor_SerPK"/>
</dbReference>
<comment type="caution">
    <text evidence="3">The sequence shown here is derived from an EMBL/GenBank/DDBJ whole genome shotgun (WGS) entry which is preliminary data.</text>
</comment>
<evidence type="ECO:0000313" key="3">
    <source>
        <dbReference type="EMBL" id="MBA2890722.1"/>
    </source>
</evidence>
<dbReference type="CDD" id="cd16936">
    <property type="entry name" value="HATPase_RsbW-like"/>
    <property type="match status" value="1"/>
</dbReference>
<evidence type="ECO:0000313" key="4">
    <source>
        <dbReference type="Proteomes" id="UP000530928"/>
    </source>
</evidence>